<organism evidence="1">
    <name type="scientific">Spirodela intermedia</name>
    <name type="common">Intermediate duckweed</name>
    <dbReference type="NCBI Taxonomy" id="51605"/>
    <lineage>
        <taxon>Eukaryota</taxon>
        <taxon>Viridiplantae</taxon>
        <taxon>Streptophyta</taxon>
        <taxon>Embryophyta</taxon>
        <taxon>Tracheophyta</taxon>
        <taxon>Spermatophyta</taxon>
        <taxon>Magnoliopsida</taxon>
        <taxon>Liliopsida</taxon>
        <taxon>Araceae</taxon>
        <taxon>Lemnoideae</taxon>
        <taxon>Spirodela</taxon>
    </lineage>
</organism>
<dbReference type="EMBL" id="CACRZD030000001">
    <property type="protein sequence ID" value="CAA6654600.1"/>
    <property type="molecule type" value="Genomic_DNA"/>
</dbReference>
<protein>
    <submittedName>
        <fullName evidence="1">Uncharacterized protein</fullName>
    </submittedName>
</protein>
<name>A0A7I8IAI8_SPIIN</name>
<sequence>MAAAAAGSGGLFRFLRPGSRPQSTDVSAALAWGVAAATGGLWLIQPFDWLKKQLFEKPNPKNDKPGSEWN</sequence>
<evidence type="ECO:0000313" key="1">
    <source>
        <dbReference type="EMBL" id="CAA2614821.1"/>
    </source>
</evidence>
<proteinExistence type="predicted"/>
<gene>
    <name evidence="1" type="ORF">SI7747_01001190</name>
</gene>
<dbReference type="AlphaFoldDB" id="A0A7I8IAI8"/>
<evidence type="ECO:0000313" key="2">
    <source>
        <dbReference type="Proteomes" id="UP001189122"/>
    </source>
</evidence>
<dbReference type="EMBL" id="LR743588">
    <property type="protein sequence ID" value="CAA2614821.1"/>
    <property type="molecule type" value="Genomic_DNA"/>
</dbReference>
<dbReference type="Proteomes" id="UP001189122">
    <property type="component" value="Unassembled WGS sequence"/>
</dbReference>
<reference evidence="1 2" key="1">
    <citation type="submission" date="2019-12" db="EMBL/GenBank/DDBJ databases">
        <authorList>
            <person name="Scholz U."/>
            <person name="Mascher M."/>
            <person name="Fiebig A."/>
        </authorList>
    </citation>
    <scope>NUCLEOTIDE SEQUENCE</scope>
</reference>
<accession>A0A7I8IAI8</accession>
<keyword evidence="2" id="KW-1185">Reference proteome</keyword>